<dbReference type="AlphaFoldDB" id="A0A1L8CXA2"/>
<evidence type="ECO:0000256" key="4">
    <source>
        <dbReference type="ARBA" id="ARBA00022840"/>
    </source>
</evidence>
<comment type="caution">
    <text evidence="6">The sequence shown here is derived from an EMBL/GenBank/DDBJ whole genome shotgun (WGS) entry which is preliminary data.</text>
</comment>
<keyword evidence="4 6" id="KW-0067">ATP-binding</keyword>
<dbReference type="PANTHER" id="PTHR42734">
    <property type="entry name" value="METAL TRANSPORT SYSTEM ATP-BINDING PROTEIN TM_0124-RELATED"/>
    <property type="match status" value="1"/>
</dbReference>
<evidence type="ECO:0000256" key="3">
    <source>
        <dbReference type="ARBA" id="ARBA00022741"/>
    </source>
</evidence>
<evidence type="ECO:0000256" key="2">
    <source>
        <dbReference type="ARBA" id="ARBA00022448"/>
    </source>
</evidence>
<evidence type="ECO:0000256" key="1">
    <source>
        <dbReference type="ARBA" id="ARBA00005417"/>
    </source>
</evidence>
<accession>A0A1L8CXA2</accession>
<dbReference type="InterPro" id="IPR003439">
    <property type="entry name" value="ABC_transporter-like_ATP-bd"/>
</dbReference>
<dbReference type="PROSITE" id="PS50893">
    <property type="entry name" value="ABC_TRANSPORTER_2"/>
    <property type="match status" value="1"/>
</dbReference>
<evidence type="ECO:0000313" key="6">
    <source>
        <dbReference type="EMBL" id="GAV23504.1"/>
    </source>
</evidence>
<dbReference type="SMART" id="SM00382">
    <property type="entry name" value="AAA"/>
    <property type="match status" value="1"/>
</dbReference>
<reference evidence="7" key="1">
    <citation type="submission" date="2016-12" db="EMBL/GenBank/DDBJ databases">
        <title>Draft Genome Sequences od Carboxydothermus pertinax and islandicus, Hydrogenogenic Carboxydotrophic Bacteria.</title>
        <authorList>
            <person name="Fukuyama Y."/>
            <person name="Ohmae K."/>
            <person name="Yoneda Y."/>
            <person name="Yoshida T."/>
            <person name="Sako Y."/>
        </authorList>
    </citation>
    <scope>NUCLEOTIDE SEQUENCE [LARGE SCALE GENOMIC DNA]</scope>
    <source>
        <strain evidence="7">Ug1</strain>
    </source>
</reference>
<dbReference type="OrthoDB" id="9799337at2"/>
<dbReference type="Proteomes" id="UP000187485">
    <property type="component" value="Unassembled WGS sequence"/>
</dbReference>
<dbReference type="SUPFAM" id="SSF52540">
    <property type="entry name" value="P-loop containing nucleoside triphosphate hydrolases"/>
    <property type="match status" value="1"/>
</dbReference>
<comment type="similarity">
    <text evidence="1">Belongs to the ABC transporter superfamily.</text>
</comment>
<evidence type="ECO:0000313" key="7">
    <source>
        <dbReference type="Proteomes" id="UP000187485"/>
    </source>
</evidence>
<dbReference type="GO" id="GO:0005524">
    <property type="term" value="F:ATP binding"/>
    <property type="evidence" value="ECO:0007669"/>
    <property type="project" value="UniProtKB-KW"/>
</dbReference>
<evidence type="ECO:0000259" key="5">
    <source>
        <dbReference type="PROSITE" id="PS50893"/>
    </source>
</evidence>
<dbReference type="InterPro" id="IPR003593">
    <property type="entry name" value="AAA+_ATPase"/>
</dbReference>
<dbReference type="Gene3D" id="3.40.50.300">
    <property type="entry name" value="P-loop containing nucleotide triphosphate hydrolases"/>
    <property type="match status" value="1"/>
</dbReference>
<dbReference type="InterPro" id="IPR017871">
    <property type="entry name" value="ABC_transporter-like_CS"/>
</dbReference>
<dbReference type="InterPro" id="IPR027417">
    <property type="entry name" value="P-loop_NTPase"/>
</dbReference>
<keyword evidence="2" id="KW-0813">Transport</keyword>
<proteinExistence type="inferred from homology"/>
<organism evidence="6 7">
    <name type="scientific">Carboxydothermus pertinax</name>
    <dbReference type="NCBI Taxonomy" id="870242"/>
    <lineage>
        <taxon>Bacteria</taxon>
        <taxon>Bacillati</taxon>
        <taxon>Bacillota</taxon>
        <taxon>Clostridia</taxon>
        <taxon>Thermoanaerobacterales</taxon>
        <taxon>Thermoanaerobacteraceae</taxon>
        <taxon>Carboxydothermus</taxon>
    </lineage>
</organism>
<dbReference type="RefSeq" id="WP_075859913.1">
    <property type="nucleotide sequence ID" value="NZ_BDJK01000055.1"/>
</dbReference>
<protein>
    <submittedName>
        <fullName evidence="6">Molybdenum ABC transporter ATP-binding protein</fullName>
    </submittedName>
</protein>
<dbReference type="Pfam" id="PF00005">
    <property type="entry name" value="ABC_tran"/>
    <property type="match status" value="1"/>
</dbReference>
<keyword evidence="7" id="KW-1185">Reference proteome</keyword>
<dbReference type="InterPro" id="IPR050153">
    <property type="entry name" value="Metal_Ion_Import_ABC"/>
</dbReference>
<dbReference type="PANTHER" id="PTHR42734:SF6">
    <property type="entry name" value="MOLYBDATE IMPORT ATP-BINDING PROTEIN MOLC"/>
    <property type="match status" value="1"/>
</dbReference>
<sequence>MVLKLKDVTLIREKKQILKNFNWEIKRGEHWAVLGLNGAGKTTLLNLICGYYYPSKGDVEVLGKKFGCYDLRELRREIGFVSSSLQEKLYVRETALEVVLSGLFATIGLFDRPQEEDVEKALRLLEKFNLSNLANSQYQTLSQGEKQKVLIARALINNPRLLILDEPAAGLDLLAREELLADIAFLCREENGPAIILVTHHPEEIVAGITHVLLLKNGEVFAAGKKDEVLTSELLTDFYNLPVQVDKEGERYWLKVFKSGM</sequence>
<dbReference type="STRING" id="870242.cpu_20140"/>
<name>A0A1L8CXA2_9THEO</name>
<dbReference type="EMBL" id="BDJK01000055">
    <property type="protein sequence ID" value="GAV23504.1"/>
    <property type="molecule type" value="Genomic_DNA"/>
</dbReference>
<dbReference type="GO" id="GO:0016887">
    <property type="term" value="F:ATP hydrolysis activity"/>
    <property type="evidence" value="ECO:0007669"/>
    <property type="project" value="InterPro"/>
</dbReference>
<feature type="domain" description="ABC transporter" evidence="5">
    <location>
        <begin position="3"/>
        <end position="242"/>
    </location>
</feature>
<gene>
    <name evidence="6" type="ORF">cpu_20140</name>
</gene>
<dbReference type="PROSITE" id="PS00211">
    <property type="entry name" value="ABC_TRANSPORTER_1"/>
    <property type="match status" value="1"/>
</dbReference>
<keyword evidence="3" id="KW-0547">Nucleotide-binding</keyword>